<evidence type="ECO:0000313" key="3">
    <source>
        <dbReference type="Proteomes" id="UP000192674"/>
    </source>
</evidence>
<protein>
    <recommendedName>
        <fullName evidence="4">DUF1360 domain-containing protein</fullName>
    </recommendedName>
</protein>
<dbReference type="Proteomes" id="UP000192674">
    <property type="component" value="Unassembled WGS sequence"/>
</dbReference>
<keyword evidence="1" id="KW-0812">Transmembrane</keyword>
<gene>
    <name evidence="2" type="ORF">SAMN05661093_06095</name>
</gene>
<organism evidence="2 3">
    <name type="scientific">Kibdelosporangium aridum</name>
    <dbReference type="NCBI Taxonomy" id="2030"/>
    <lineage>
        <taxon>Bacteria</taxon>
        <taxon>Bacillati</taxon>
        <taxon>Actinomycetota</taxon>
        <taxon>Actinomycetes</taxon>
        <taxon>Pseudonocardiales</taxon>
        <taxon>Pseudonocardiaceae</taxon>
        <taxon>Kibdelosporangium</taxon>
    </lineage>
</organism>
<evidence type="ECO:0008006" key="4">
    <source>
        <dbReference type="Google" id="ProtNLM"/>
    </source>
</evidence>
<name>A0A1Y5XXS4_KIBAR</name>
<dbReference type="AlphaFoldDB" id="A0A1Y5XXS4"/>
<keyword evidence="1" id="KW-1133">Transmembrane helix</keyword>
<evidence type="ECO:0000256" key="1">
    <source>
        <dbReference type="SAM" id="Phobius"/>
    </source>
</evidence>
<dbReference type="EMBL" id="FWXV01000005">
    <property type="protein sequence ID" value="SMD19289.1"/>
    <property type="molecule type" value="Genomic_DNA"/>
</dbReference>
<dbReference type="Pfam" id="PF07098">
    <property type="entry name" value="DUF1360"/>
    <property type="match status" value="1"/>
</dbReference>
<proteinExistence type="predicted"/>
<sequence length="181" mass="19348">MNQAGWIGYPSQVRTLEQVRRQYENGKEERPLQGYLGALSVYGGVTGALALTGRLLGKRMPERFSFGDTALLSIATHKASRLIAKDAVTSPLRAPFTRYEEPAGDGELNESVRGHGVRHAVGELLTCPFCLAIWIATGLTAGMVFAPRITRLATTVLTSVAAADALQLGYDALKKASGETG</sequence>
<keyword evidence="3" id="KW-1185">Reference proteome</keyword>
<feature type="transmembrane region" description="Helical" evidence="1">
    <location>
        <begin position="35"/>
        <end position="56"/>
    </location>
</feature>
<keyword evidence="1" id="KW-0472">Membrane</keyword>
<evidence type="ECO:0000313" key="2">
    <source>
        <dbReference type="EMBL" id="SMD19289.1"/>
    </source>
</evidence>
<reference evidence="2 3" key="1">
    <citation type="submission" date="2017-04" db="EMBL/GenBank/DDBJ databases">
        <authorList>
            <person name="Afonso C.L."/>
            <person name="Miller P.J."/>
            <person name="Scott M.A."/>
            <person name="Spackman E."/>
            <person name="Goraichik I."/>
            <person name="Dimitrov K.M."/>
            <person name="Suarez D.L."/>
            <person name="Swayne D.E."/>
        </authorList>
    </citation>
    <scope>NUCLEOTIDE SEQUENCE [LARGE SCALE GENOMIC DNA]</scope>
    <source>
        <strain evidence="2 3">DSM 43828</strain>
    </source>
</reference>
<accession>A0A1Y5XXS4</accession>
<dbReference type="InterPro" id="IPR010773">
    <property type="entry name" value="Mycophage_PG1_Gp7"/>
</dbReference>